<sequence>MGVANPLYAALPVVVSCVINEVVVVDHEPNHCLVNLVASPIVSQGSIEDVSDDERADPVDRDLVSPAGGISPVESGEMANALVTPAQFSPLLHDSVDVYVPLVDVPISVISSDALLAQLVCKLRTKEVLNDDWIEDGISSTDGEEMNGKELESRDNFDLSILQIDDAGFFKKSGKHRKQKSKKK</sequence>
<reference evidence="2 3" key="1">
    <citation type="journal article" date="2024" name="Plant Biotechnol. J.">
        <title>Dendrobium thyrsiflorum genome and its molecular insights into genes involved in important horticultural traits.</title>
        <authorList>
            <person name="Chen B."/>
            <person name="Wang J.Y."/>
            <person name="Zheng P.J."/>
            <person name="Li K.L."/>
            <person name="Liang Y.M."/>
            <person name="Chen X.F."/>
            <person name="Zhang C."/>
            <person name="Zhao X."/>
            <person name="He X."/>
            <person name="Zhang G.Q."/>
            <person name="Liu Z.J."/>
            <person name="Xu Q."/>
        </authorList>
    </citation>
    <scope>NUCLEOTIDE SEQUENCE [LARGE SCALE GENOMIC DNA]</scope>
    <source>
        <strain evidence="2">GZMU011</strain>
    </source>
</reference>
<proteinExistence type="predicted"/>
<keyword evidence="3" id="KW-1185">Reference proteome</keyword>
<comment type="caution">
    <text evidence="2">The sequence shown here is derived from an EMBL/GenBank/DDBJ whole genome shotgun (WGS) entry which is preliminary data.</text>
</comment>
<evidence type="ECO:0000313" key="2">
    <source>
        <dbReference type="EMBL" id="KAL0905633.1"/>
    </source>
</evidence>
<name>A0ABD0U0W6_DENTH</name>
<evidence type="ECO:0000313" key="3">
    <source>
        <dbReference type="Proteomes" id="UP001552299"/>
    </source>
</evidence>
<protein>
    <submittedName>
        <fullName evidence="2">Uncharacterized protein</fullName>
    </submittedName>
</protein>
<dbReference type="AlphaFoldDB" id="A0ABD0U0W6"/>
<gene>
    <name evidence="2" type="ORF">M5K25_024068</name>
</gene>
<accession>A0ABD0U0W6</accession>
<dbReference type="EMBL" id="JANQDX010000018">
    <property type="protein sequence ID" value="KAL0905633.1"/>
    <property type="molecule type" value="Genomic_DNA"/>
</dbReference>
<feature type="region of interest" description="Disordered" evidence="1">
    <location>
        <begin position="47"/>
        <end position="67"/>
    </location>
</feature>
<evidence type="ECO:0000256" key="1">
    <source>
        <dbReference type="SAM" id="MobiDB-lite"/>
    </source>
</evidence>
<organism evidence="2 3">
    <name type="scientific">Dendrobium thyrsiflorum</name>
    <name type="common">Pinecone-like raceme dendrobium</name>
    <name type="synonym">Orchid</name>
    <dbReference type="NCBI Taxonomy" id="117978"/>
    <lineage>
        <taxon>Eukaryota</taxon>
        <taxon>Viridiplantae</taxon>
        <taxon>Streptophyta</taxon>
        <taxon>Embryophyta</taxon>
        <taxon>Tracheophyta</taxon>
        <taxon>Spermatophyta</taxon>
        <taxon>Magnoliopsida</taxon>
        <taxon>Liliopsida</taxon>
        <taxon>Asparagales</taxon>
        <taxon>Orchidaceae</taxon>
        <taxon>Epidendroideae</taxon>
        <taxon>Malaxideae</taxon>
        <taxon>Dendrobiinae</taxon>
        <taxon>Dendrobium</taxon>
    </lineage>
</organism>
<dbReference type="Proteomes" id="UP001552299">
    <property type="component" value="Unassembled WGS sequence"/>
</dbReference>